<name>A0A2W1NI67_PAEXE</name>
<dbReference type="OrthoDB" id="9787283at2"/>
<keyword evidence="1" id="KW-1003">Cell membrane</keyword>
<dbReference type="EMBL" id="NHRJ02000001">
    <property type="protein sequence ID" value="PZE22861.1"/>
    <property type="molecule type" value="Genomic_DNA"/>
</dbReference>
<dbReference type="SUPFAM" id="SSF53850">
    <property type="entry name" value="Periplasmic binding protein-like II"/>
    <property type="match status" value="1"/>
</dbReference>
<accession>A0A2W1NI67</accession>
<evidence type="ECO:0000313" key="6">
    <source>
        <dbReference type="EMBL" id="PZE22861.1"/>
    </source>
</evidence>
<keyword evidence="4" id="KW-0564">Palmitate</keyword>
<dbReference type="AlphaFoldDB" id="A0A2W1NI67"/>
<evidence type="ECO:0000256" key="4">
    <source>
        <dbReference type="ARBA" id="ARBA00023139"/>
    </source>
</evidence>
<dbReference type="CDD" id="cd13581">
    <property type="entry name" value="PBP2_AlgQ_like_2"/>
    <property type="match status" value="1"/>
</dbReference>
<keyword evidence="5" id="KW-0449">Lipoprotein</keyword>
<evidence type="ECO:0000256" key="2">
    <source>
        <dbReference type="ARBA" id="ARBA00022729"/>
    </source>
</evidence>
<sequence length="554" mass="61897">MKAGLTVLIGLTAVLSGCAEQQSAAPAVQEDLSEPGQFPITKEKITLKVLVKGSPFIEDITTNEFTKYLEEKTNIHIEWDVAPEKSAAERLNIVLGSGDYPDVIMGFGVSSTQQLIYGSQGVFLPLNEMIEKSGIETKKMFAEVPYAKDLITAPDGNIYALPQINECYHCSLSQKMWIYKPWLDKLGLQMPTTTDELYEVLKAFKTRDPNGNGKADEIPLAGASIGPAVGIDQYIMNAFITNNVDGSPPNPEKRFFVSNGKVDVPFNKPEWKEGLKYLHKLYAEGLIAPQSFTQDRNQAKQMGENPDVPILGAALAQHNGTFTDFNGKSGRWLEFVTAPALKGPNGIQIAASRPYGLQGQQNWGMYLITSASKHPEAAFRLADALYSNEMALRTTIGRPDVEWAWAEKGEAGIDGQPAIWKQLKVLPPGPQNIHWSQTGPSMRTNKFRFGQVADPNNPAELILYKETKEKYEPYRQDEKTVLPPLFFTNEQATEAADLEKTINDYVKEMIARFVTGDVNIDSDWETYLKNLEDMNLQRYLEIYQLAYDAKYKKQ</sequence>
<dbReference type="Pfam" id="PF01547">
    <property type="entry name" value="SBP_bac_1"/>
    <property type="match status" value="1"/>
</dbReference>
<dbReference type="PANTHER" id="PTHR43649">
    <property type="entry name" value="ARABINOSE-BINDING PROTEIN-RELATED"/>
    <property type="match status" value="1"/>
</dbReference>
<evidence type="ECO:0000256" key="5">
    <source>
        <dbReference type="ARBA" id="ARBA00023288"/>
    </source>
</evidence>
<evidence type="ECO:0000313" key="7">
    <source>
        <dbReference type="Proteomes" id="UP000214746"/>
    </source>
</evidence>
<comment type="caution">
    <text evidence="6">The sequence shown here is derived from an EMBL/GenBank/DDBJ whole genome shotgun (WGS) entry which is preliminary data.</text>
</comment>
<keyword evidence="7" id="KW-1185">Reference proteome</keyword>
<keyword evidence="3" id="KW-0472">Membrane</keyword>
<proteinExistence type="predicted"/>
<dbReference type="PROSITE" id="PS51257">
    <property type="entry name" value="PROKAR_LIPOPROTEIN"/>
    <property type="match status" value="1"/>
</dbReference>
<gene>
    <name evidence="6" type="ORF">CBW46_000620</name>
</gene>
<evidence type="ECO:0000256" key="3">
    <source>
        <dbReference type="ARBA" id="ARBA00023136"/>
    </source>
</evidence>
<dbReference type="InterPro" id="IPR006059">
    <property type="entry name" value="SBP"/>
</dbReference>
<protein>
    <submittedName>
        <fullName evidence="6">ABC transporter substrate-binding protein</fullName>
    </submittedName>
</protein>
<dbReference type="PANTHER" id="PTHR43649:SF33">
    <property type="entry name" value="POLYGALACTURONAN_RHAMNOGALACTURONAN-BINDING PROTEIN YTCQ"/>
    <property type="match status" value="1"/>
</dbReference>
<dbReference type="InterPro" id="IPR050490">
    <property type="entry name" value="Bact_solute-bd_prot1"/>
</dbReference>
<keyword evidence="2" id="KW-0732">Signal</keyword>
<evidence type="ECO:0000256" key="1">
    <source>
        <dbReference type="ARBA" id="ARBA00022475"/>
    </source>
</evidence>
<dbReference type="Proteomes" id="UP000214746">
    <property type="component" value="Unassembled WGS sequence"/>
</dbReference>
<dbReference type="Gene3D" id="3.40.190.10">
    <property type="entry name" value="Periplasmic binding protein-like II"/>
    <property type="match status" value="2"/>
</dbReference>
<reference evidence="6" key="1">
    <citation type="submission" date="2018-06" db="EMBL/GenBank/DDBJ databases">
        <title>Paenibacillus xerothermodurans sp. nov. an extremely dry heat resistant spore forming bacterium isolated from the soil of Cape Canaveral, Florida.</title>
        <authorList>
            <person name="Seuylemezian A."/>
            <person name="Kaur N."/>
            <person name="Patil P."/>
            <person name="Patil P."/>
            <person name="Mayilraj S."/>
            <person name="Vaishampayan P."/>
        </authorList>
    </citation>
    <scope>NUCLEOTIDE SEQUENCE [LARGE SCALE GENOMIC DNA]</scope>
    <source>
        <strain evidence="6">ATCC 27380</strain>
    </source>
</reference>
<organism evidence="6 7">
    <name type="scientific">Paenibacillus xerothermodurans</name>
    <dbReference type="NCBI Taxonomy" id="1977292"/>
    <lineage>
        <taxon>Bacteria</taxon>
        <taxon>Bacillati</taxon>
        <taxon>Bacillota</taxon>
        <taxon>Bacilli</taxon>
        <taxon>Bacillales</taxon>
        <taxon>Paenibacillaceae</taxon>
        <taxon>Paenibacillus</taxon>
    </lineage>
</organism>